<evidence type="ECO:0000256" key="1">
    <source>
        <dbReference type="ARBA" id="ARBA00001974"/>
    </source>
</evidence>
<dbReference type="GO" id="GO:0050660">
    <property type="term" value="F:flavin adenine dinucleotide binding"/>
    <property type="evidence" value="ECO:0007669"/>
    <property type="project" value="InterPro"/>
</dbReference>
<dbReference type="Pfam" id="PF00743">
    <property type="entry name" value="FMO-like"/>
    <property type="match status" value="1"/>
</dbReference>
<evidence type="ECO:0000313" key="8">
    <source>
        <dbReference type="EMBL" id="GGL93917.1"/>
    </source>
</evidence>
<comment type="cofactor">
    <cofactor evidence="1">
        <name>FAD</name>
        <dbReference type="ChEBI" id="CHEBI:57692"/>
    </cofactor>
</comment>
<keyword evidence="5" id="KW-0521">NADP</keyword>
<dbReference type="PANTHER" id="PTHR43872">
    <property type="entry name" value="MONOOXYGENASE, PUTATIVE (AFU_ORTHOLOGUE AFUA_8G02570)-RELATED"/>
    <property type="match status" value="1"/>
</dbReference>
<reference evidence="8" key="2">
    <citation type="submission" date="2020-09" db="EMBL/GenBank/DDBJ databases">
        <authorList>
            <person name="Sun Q."/>
            <person name="Zhou Y."/>
        </authorList>
    </citation>
    <scope>NUCLEOTIDE SEQUENCE</scope>
    <source>
        <strain evidence="8">CGMCC 1.6293</strain>
    </source>
</reference>
<dbReference type="EMBL" id="BMLF01000001">
    <property type="protein sequence ID" value="GGL93917.1"/>
    <property type="molecule type" value="Genomic_DNA"/>
</dbReference>
<dbReference type="GO" id="GO:0050661">
    <property type="term" value="F:NADP binding"/>
    <property type="evidence" value="ECO:0007669"/>
    <property type="project" value="InterPro"/>
</dbReference>
<evidence type="ECO:0000256" key="7">
    <source>
        <dbReference type="ARBA" id="ARBA00023033"/>
    </source>
</evidence>
<evidence type="ECO:0000256" key="3">
    <source>
        <dbReference type="ARBA" id="ARBA00022630"/>
    </source>
</evidence>
<dbReference type="Proteomes" id="UP000649829">
    <property type="component" value="Unassembled WGS sequence"/>
</dbReference>
<evidence type="ECO:0000313" key="9">
    <source>
        <dbReference type="Proteomes" id="UP000649829"/>
    </source>
</evidence>
<evidence type="ECO:0000256" key="6">
    <source>
        <dbReference type="ARBA" id="ARBA00023002"/>
    </source>
</evidence>
<dbReference type="SUPFAM" id="SSF51905">
    <property type="entry name" value="FAD/NAD(P)-binding domain"/>
    <property type="match status" value="1"/>
</dbReference>
<keyword evidence="4" id="KW-0274">FAD</keyword>
<comment type="caution">
    <text evidence="8">The sequence shown here is derived from an EMBL/GenBank/DDBJ whole genome shotgun (WGS) entry which is preliminary data.</text>
</comment>
<sequence length="506" mass="56868">MPQADYDVLIIGAGLSGIGVARYLKTECPGKRFAILEGRARMGGTWDLFRYPGIRSDSDMHTMGYAFKPWKHAKAISEGHLIRGYIEETARENGLDPLIRYDHQVRRAEYDSAAALWRLTCATPEGEVALTTRFLFLASGYYKYDEGYLPEIAGMEDFAGQMIHPQFWPEDYDPAGRRIAVIGSGATAVTLTPTLAETAAQVIQVQRSPTYVVNRPSKDRIGNVLKRMIPGRAGYSLARWRIILAGQMRRKRMAKDIRATKRMMVGAIGKELEGKVPEWEKHFTPGYWPGQQRICVVPDGDFFEALKGGRAEMVTGEIERILPEGIRMKDGRLLEVDTIVTATGLVLDYFGGIEVSVDGQRVEPGKQLIFKGFMYSNVPNLLYFRGYTNASWTLKVDLVAEYACRLLRYMDRKGFVQVTPKATSEDFAQINTSISFTSGYFLRVMHRLPKHGQSFPWIHKQDYMWDRKTLRRGDVADGTLSFSAEGEAVPFPPEQQAGTAAEIAAE</sequence>
<dbReference type="RefSeq" id="WP_051630409.1">
    <property type="nucleotide sequence ID" value="NZ_BMLF01000001.1"/>
</dbReference>
<keyword evidence="7 8" id="KW-0503">Monooxygenase</keyword>
<accession>A0A917SSV1</accession>
<dbReference type="PANTHER" id="PTHR43872:SF1">
    <property type="entry name" value="MONOOXYGENASE, PUTATIVE (AFU_ORTHOLOGUE AFUA_8G02570)-RELATED"/>
    <property type="match status" value="1"/>
</dbReference>
<dbReference type="Gene3D" id="3.50.50.60">
    <property type="entry name" value="FAD/NAD(P)-binding domain"/>
    <property type="match status" value="1"/>
</dbReference>
<dbReference type="InterPro" id="IPR020946">
    <property type="entry name" value="Flavin_mOase-like"/>
</dbReference>
<keyword evidence="3" id="KW-0285">Flavoprotein</keyword>
<comment type="similarity">
    <text evidence="2">Belongs to the FAD-binding monooxygenase family.</text>
</comment>
<organism evidence="8 9">
    <name type="scientific">Pseudooceanicola nanhaiensis</name>
    <dbReference type="NCBI Taxonomy" id="375761"/>
    <lineage>
        <taxon>Bacteria</taxon>
        <taxon>Pseudomonadati</taxon>
        <taxon>Pseudomonadota</taxon>
        <taxon>Alphaproteobacteria</taxon>
        <taxon>Rhodobacterales</taxon>
        <taxon>Paracoccaceae</taxon>
        <taxon>Pseudooceanicola</taxon>
    </lineage>
</organism>
<dbReference type="FunFam" id="3.50.50.60:FF:000228">
    <property type="entry name" value="FAD-containing monooxygenase EthA"/>
    <property type="match status" value="1"/>
</dbReference>
<evidence type="ECO:0000256" key="2">
    <source>
        <dbReference type="ARBA" id="ARBA00010139"/>
    </source>
</evidence>
<dbReference type="InterPro" id="IPR036188">
    <property type="entry name" value="FAD/NAD-bd_sf"/>
</dbReference>
<evidence type="ECO:0000256" key="5">
    <source>
        <dbReference type="ARBA" id="ARBA00022857"/>
    </source>
</evidence>
<protein>
    <submittedName>
        <fullName evidence="8">Flavin-binding family monooxygenase</fullName>
    </submittedName>
</protein>
<dbReference type="InterPro" id="IPR051820">
    <property type="entry name" value="FAD-binding_MO"/>
</dbReference>
<keyword evidence="6" id="KW-0560">Oxidoreductase</keyword>
<dbReference type="Pfam" id="PF13450">
    <property type="entry name" value="NAD_binding_8"/>
    <property type="match status" value="1"/>
</dbReference>
<gene>
    <name evidence="8" type="ORF">GCM10011534_15070</name>
</gene>
<keyword evidence="9" id="KW-1185">Reference proteome</keyword>
<reference evidence="8" key="1">
    <citation type="journal article" date="2014" name="Int. J. Syst. Evol. Microbiol.">
        <title>Complete genome sequence of Corynebacterium casei LMG S-19264T (=DSM 44701T), isolated from a smear-ripened cheese.</title>
        <authorList>
            <consortium name="US DOE Joint Genome Institute (JGI-PGF)"/>
            <person name="Walter F."/>
            <person name="Albersmeier A."/>
            <person name="Kalinowski J."/>
            <person name="Ruckert C."/>
        </authorList>
    </citation>
    <scope>NUCLEOTIDE SEQUENCE</scope>
    <source>
        <strain evidence="8">CGMCC 1.6293</strain>
    </source>
</reference>
<dbReference type="GO" id="GO:0004499">
    <property type="term" value="F:N,N-dimethylaniline monooxygenase activity"/>
    <property type="evidence" value="ECO:0007669"/>
    <property type="project" value="InterPro"/>
</dbReference>
<evidence type="ECO:0000256" key="4">
    <source>
        <dbReference type="ARBA" id="ARBA00022827"/>
    </source>
</evidence>
<proteinExistence type="inferred from homology"/>
<name>A0A917SSV1_9RHOB</name>
<dbReference type="AlphaFoldDB" id="A0A917SSV1"/>